<dbReference type="Pfam" id="PF08327">
    <property type="entry name" value="AHSA1"/>
    <property type="match status" value="1"/>
</dbReference>
<dbReference type="EMBL" id="AAMT01000006">
    <property type="protein sequence ID" value="EAQ13061.1"/>
    <property type="molecule type" value="Genomic_DNA"/>
</dbReference>
<gene>
    <name evidence="3" type="ORF">RB2654_11203</name>
</gene>
<organism evidence="3 4">
    <name type="scientific">Maritimibacter alkaliphilus HTCC2654</name>
    <dbReference type="NCBI Taxonomy" id="314271"/>
    <lineage>
        <taxon>Bacteria</taxon>
        <taxon>Pseudomonadati</taxon>
        <taxon>Pseudomonadota</taxon>
        <taxon>Alphaproteobacteria</taxon>
        <taxon>Rhodobacterales</taxon>
        <taxon>Roseobacteraceae</taxon>
        <taxon>Maritimibacter</taxon>
    </lineage>
</organism>
<evidence type="ECO:0000256" key="1">
    <source>
        <dbReference type="ARBA" id="ARBA00006817"/>
    </source>
</evidence>
<comment type="similarity">
    <text evidence="1">Belongs to the AHA1 family.</text>
</comment>
<comment type="caution">
    <text evidence="3">The sequence shown here is derived from an EMBL/GenBank/DDBJ whole genome shotgun (WGS) entry which is preliminary data.</text>
</comment>
<dbReference type="InterPro" id="IPR023393">
    <property type="entry name" value="START-like_dom_sf"/>
</dbReference>
<dbReference type="AlphaFoldDB" id="A3VFE6"/>
<proteinExistence type="inferred from homology"/>
<sequence length="90" mass="10106">MQIGGKYSARMEAKDGSFGFDFEAIYTDITPERSLTYRLEDGRMVTTTFEPIGGQTQVTTVFDAETENDVEMQRGGWQAILNNFKAHAES</sequence>
<dbReference type="InterPro" id="IPR013538">
    <property type="entry name" value="ASHA1/2-like_C"/>
</dbReference>
<dbReference type="Gene3D" id="3.30.530.20">
    <property type="match status" value="1"/>
</dbReference>
<name>A3VFE6_9RHOB</name>
<evidence type="ECO:0000313" key="3">
    <source>
        <dbReference type="EMBL" id="EAQ13061.1"/>
    </source>
</evidence>
<evidence type="ECO:0000259" key="2">
    <source>
        <dbReference type="Pfam" id="PF08327"/>
    </source>
</evidence>
<dbReference type="eggNOG" id="COG3832">
    <property type="taxonomic scope" value="Bacteria"/>
</dbReference>
<protein>
    <submittedName>
        <fullName evidence="3">Uncharacterized conserved protein</fullName>
    </submittedName>
</protein>
<feature type="domain" description="Activator of Hsp90 ATPase homologue 1/2-like C-terminal" evidence="2">
    <location>
        <begin position="3"/>
        <end position="88"/>
    </location>
</feature>
<dbReference type="Proteomes" id="UP000002931">
    <property type="component" value="Unassembled WGS sequence"/>
</dbReference>
<dbReference type="HOGENOM" id="CLU_2550773_0_0_5"/>
<evidence type="ECO:0000313" key="4">
    <source>
        <dbReference type="Proteomes" id="UP000002931"/>
    </source>
</evidence>
<dbReference type="SUPFAM" id="SSF55961">
    <property type="entry name" value="Bet v1-like"/>
    <property type="match status" value="1"/>
</dbReference>
<accession>A3VFE6</accession>
<dbReference type="STRING" id="314271.RB2654_11203"/>
<reference evidence="3 4" key="1">
    <citation type="journal article" date="2010" name="J. Bacteriol.">
        <title>Genome sequences of Pelagibaca bermudensis HTCC2601T and Maritimibacter alkaliphilus HTCC2654T, the type strains of two marine Roseobacter genera.</title>
        <authorList>
            <person name="Thrash J.C."/>
            <person name="Cho J.C."/>
            <person name="Ferriera S."/>
            <person name="Johnson J."/>
            <person name="Vergin K.L."/>
            <person name="Giovannoni S.J."/>
        </authorList>
    </citation>
    <scope>NUCLEOTIDE SEQUENCE [LARGE SCALE GENOMIC DNA]</scope>
    <source>
        <strain evidence="3 4">HTCC2654</strain>
    </source>
</reference>
<keyword evidence="4" id="KW-1185">Reference proteome</keyword>